<dbReference type="EMBL" id="BMXR01000002">
    <property type="protein sequence ID" value="GGX43033.1"/>
    <property type="molecule type" value="Genomic_DNA"/>
</dbReference>
<evidence type="ECO:0000313" key="8">
    <source>
        <dbReference type="Proteomes" id="UP000626148"/>
    </source>
</evidence>
<feature type="compositionally biased region" description="Basic and acidic residues" evidence="5">
    <location>
        <begin position="111"/>
        <end position="123"/>
    </location>
</feature>
<organism evidence="7 8">
    <name type="scientific">Saccharospirillum salsuginis</name>
    <dbReference type="NCBI Taxonomy" id="418750"/>
    <lineage>
        <taxon>Bacteria</taxon>
        <taxon>Pseudomonadati</taxon>
        <taxon>Pseudomonadota</taxon>
        <taxon>Gammaproteobacteria</taxon>
        <taxon>Oceanospirillales</taxon>
        <taxon>Saccharospirillaceae</taxon>
        <taxon>Saccharospirillum</taxon>
    </lineage>
</organism>
<feature type="region of interest" description="Disordered" evidence="5">
    <location>
        <begin position="111"/>
        <end position="135"/>
    </location>
</feature>
<dbReference type="Pfam" id="PF02146">
    <property type="entry name" value="SIR2"/>
    <property type="match status" value="1"/>
</dbReference>
<evidence type="ECO:0000256" key="5">
    <source>
        <dbReference type="SAM" id="MobiDB-lite"/>
    </source>
</evidence>
<keyword evidence="8" id="KW-1185">Reference proteome</keyword>
<keyword evidence="3" id="KW-0520">NAD</keyword>
<evidence type="ECO:0000313" key="7">
    <source>
        <dbReference type="EMBL" id="GGX43033.1"/>
    </source>
</evidence>
<evidence type="ECO:0000256" key="1">
    <source>
        <dbReference type="ARBA" id="ARBA00012928"/>
    </source>
</evidence>
<comment type="caution">
    <text evidence="4">Lacks conserved residue(s) required for the propagation of feature annotation.</text>
</comment>
<dbReference type="InterPro" id="IPR026590">
    <property type="entry name" value="Ssirtuin_cat_dom"/>
</dbReference>
<comment type="caution">
    <text evidence="7">The sequence shown here is derived from an EMBL/GenBank/DDBJ whole genome shotgun (WGS) entry which is preliminary data.</text>
</comment>
<evidence type="ECO:0000256" key="3">
    <source>
        <dbReference type="ARBA" id="ARBA00023027"/>
    </source>
</evidence>
<dbReference type="RefSeq" id="WP_189607127.1">
    <property type="nucleotide sequence ID" value="NZ_BMXR01000002.1"/>
</dbReference>
<reference evidence="7" key="1">
    <citation type="journal article" date="2014" name="Int. J. Syst. Evol. Microbiol.">
        <title>Complete genome sequence of Corynebacterium casei LMG S-19264T (=DSM 44701T), isolated from a smear-ripened cheese.</title>
        <authorList>
            <consortium name="US DOE Joint Genome Institute (JGI-PGF)"/>
            <person name="Walter F."/>
            <person name="Albersmeier A."/>
            <person name="Kalinowski J."/>
            <person name="Ruckert C."/>
        </authorList>
    </citation>
    <scope>NUCLEOTIDE SEQUENCE</scope>
    <source>
        <strain evidence="7">KCTC 22169</strain>
    </source>
</reference>
<protein>
    <recommendedName>
        <fullName evidence="1">protein acetyllysine N-acetyltransferase</fullName>
        <ecNumber evidence="1">2.3.1.286</ecNumber>
    </recommendedName>
</protein>
<proteinExistence type="predicted"/>
<dbReference type="InterPro" id="IPR029035">
    <property type="entry name" value="DHS-like_NAD/FAD-binding_dom"/>
</dbReference>
<feature type="domain" description="Deacetylase sirtuin-type" evidence="6">
    <location>
        <begin position="1"/>
        <end position="227"/>
    </location>
</feature>
<dbReference type="EC" id="2.3.1.286" evidence="1"/>
<dbReference type="PANTHER" id="PTHR11085">
    <property type="entry name" value="NAD-DEPENDENT PROTEIN DEACYLASE SIRTUIN-5, MITOCHONDRIAL-RELATED"/>
    <property type="match status" value="1"/>
</dbReference>
<dbReference type="GO" id="GO:0017136">
    <property type="term" value="F:histone deacetylase activity, NAD-dependent"/>
    <property type="evidence" value="ECO:0007669"/>
    <property type="project" value="TreeGrafter"/>
</dbReference>
<gene>
    <name evidence="7" type="primary">npdA</name>
    <name evidence="7" type="ORF">GCM10007392_07140</name>
</gene>
<dbReference type="Gene3D" id="3.30.1600.10">
    <property type="entry name" value="SIR2/SIRT2 'Small Domain"/>
    <property type="match status" value="1"/>
</dbReference>
<dbReference type="InterPro" id="IPR026591">
    <property type="entry name" value="Sirtuin_cat_small_dom_sf"/>
</dbReference>
<evidence type="ECO:0000259" key="6">
    <source>
        <dbReference type="PROSITE" id="PS50305"/>
    </source>
</evidence>
<accession>A0A918K1G1</accession>
<dbReference type="InterPro" id="IPR050134">
    <property type="entry name" value="NAD-dep_sirtuin_deacylases"/>
</dbReference>
<dbReference type="GO" id="GO:0070403">
    <property type="term" value="F:NAD+ binding"/>
    <property type="evidence" value="ECO:0007669"/>
    <property type="project" value="InterPro"/>
</dbReference>
<name>A0A918K1G1_9GAMM</name>
<dbReference type="InterPro" id="IPR003000">
    <property type="entry name" value="Sirtuin"/>
</dbReference>
<dbReference type="Gene3D" id="3.40.50.1220">
    <property type="entry name" value="TPP-binding domain"/>
    <property type="match status" value="1"/>
</dbReference>
<reference evidence="7" key="2">
    <citation type="submission" date="2020-09" db="EMBL/GenBank/DDBJ databases">
        <authorList>
            <person name="Sun Q."/>
            <person name="Kim S."/>
        </authorList>
    </citation>
    <scope>NUCLEOTIDE SEQUENCE</scope>
    <source>
        <strain evidence="7">KCTC 22169</strain>
    </source>
</reference>
<evidence type="ECO:0000256" key="2">
    <source>
        <dbReference type="ARBA" id="ARBA00022679"/>
    </source>
</evidence>
<dbReference type="SUPFAM" id="SSF52467">
    <property type="entry name" value="DHS-like NAD/FAD-binding domain"/>
    <property type="match status" value="1"/>
</dbReference>
<dbReference type="PROSITE" id="PS50305">
    <property type="entry name" value="SIRTUIN"/>
    <property type="match status" value="1"/>
</dbReference>
<sequence>MPKLCIISGSGLSASAGLSTFRGPDGLWRNHDPMTLATPEAWQRDRHLVTEFYNERRAKAWQAEPTAAHRAIARLEEGFETTIVTQNVDSLHERAGSSRVLHLHGELDRVRDTADPNQRKDLHGAAVDPDEQTPGGGYWRPNVVWFGETIHHYDEALDAVASADRLIVVGTSLTVQPAASMMLYAADQAEKVVVNAEPLDLPEGFRFIQTPADEALPALAKQWLGHV</sequence>
<dbReference type="AlphaFoldDB" id="A0A918K1G1"/>
<keyword evidence="2" id="KW-0808">Transferase</keyword>
<dbReference type="PANTHER" id="PTHR11085:SF4">
    <property type="entry name" value="NAD-DEPENDENT PROTEIN DEACYLASE"/>
    <property type="match status" value="1"/>
</dbReference>
<dbReference type="Proteomes" id="UP000626148">
    <property type="component" value="Unassembled WGS sequence"/>
</dbReference>
<evidence type="ECO:0000256" key="4">
    <source>
        <dbReference type="PROSITE-ProRule" id="PRU00236"/>
    </source>
</evidence>